<dbReference type="PANTHER" id="PTHR38779:SF2">
    <property type="entry name" value="TYPE II SECRETION SYSTEM PROTEIN I-RELATED"/>
    <property type="match status" value="1"/>
</dbReference>
<dbReference type="Pfam" id="PF02501">
    <property type="entry name" value="T2SSI"/>
    <property type="match status" value="1"/>
</dbReference>
<evidence type="ECO:0000256" key="8">
    <source>
        <dbReference type="ARBA" id="ARBA00023136"/>
    </source>
</evidence>
<keyword evidence="5 9" id="KW-0997">Cell inner membrane</keyword>
<dbReference type="SUPFAM" id="SSF54523">
    <property type="entry name" value="Pili subunits"/>
    <property type="match status" value="1"/>
</dbReference>
<name>A0A059FV16_9PROT</name>
<keyword evidence="7 9" id="KW-1133">Transmembrane helix</keyword>
<dbReference type="PANTHER" id="PTHR38779">
    <property type="entry name" value="TYPE II SECRETION SYSTEM PROTEIN I-RELATED"/>
    <property type="match status" value="1"/>
</dbReference>
<proteinExistence type="inferred from homology"/>
<evidence type="ECO:0000256" key="9">
    <source>
        <dbReference type="RuleBase" id="RU368030"/>
    </source>
</evidence>
<evidence type="ECO:0000313" key="12">
    <source>
        <dbReference type="Proteomes" id="UP000025171"/>
    </source>
</evidence>
<dbReference type="NCBIfam" id="TIGR01707">
    <property type="entry name" value="gspI"/>
    <property type="match status" value="1"/>
</dbReference>
<sequence>MPDHTQNSGFTLVEVLAALGVFSISAIGLIHLSTQTSIGARQVDMRALAEIEASNLMADALTAPPPLATGLMAGSADQRGRSFDWRRIASPTQEPGLILVDITVSSAESGQVLAHLQGLRTEP</sequence>
<dbReference type="PROSITE" id="PS00409">
    <property type="entry name" value="PROKAR_NTER_METHYL"/>
    <property type="match status" value="1"/>
</dbReference>
<keyword evidence="4 9" id="KW-0488">Methylation</keyword>
<comment type="subcellular location">
    <subcellularLocation>
        <location evidence="1 9">Cell inner membrane</location>
        <topology evidence="1 9">Single-pass membrane protein</topology>
    </subcellularLocation>
</comment>
<dbReference type="Gene3D" id="3.30.1300.30">
    <property type="entry name" value="GSPII I/J protein-like"/>
    <property type="match status" value="1"/>
</dbReference>
<dbReference type="NCBIfam" id="TIGR02532">
    <property type="entry name" value="IV_pilin_GFxxxE"/>
    <property type="match status" value="1"/>
</dbReference>
<keyword evidence="12" id="KW-1185">Reference proteome</keyword>
<dbReference type="OrthoDB" id="7619530at2"/>
<evidence type="ECO:0000256" key="1">
    <source>
        <dbReference type="ARBA" id="ARBA00004377"/>
    </source>
</evidence>
<dbReference type="GO" id="GO:0015627">
    <property type="term" value="C:type II protein secretion system complex"/>
    <property type="evidence" value="ECO:0007669"/>
    <property type="project" value="UniProtKB-UniRule"/>
</dbReference>
<organism evidence="11 12">
    <name type="scientific">Hyphomonas johnsonii MHS-2</name>
    <dbReference type="NCBI Taxonomy" id="1280950"/>
    <lineage>
        <taxon>Bacteria</taxon>
        <taxon>Pseudomonadati</taxon>
        <taxon>Pseudomonadota</taxon>
        <taxon>Alphaproteobacteria</taxon>
        <taxon>Hyphomonadales</taxon>
        <taxon>Hyphomonadaceae</taxon>
        <taxon>Hyphomonas</taxon>
    </lineage>
</organism>
<comment type="PTM">
    <text evidence="9">Cleaved by prepilin peptidase.</text>
</comment>
<dbReference type="EMBL" id="ARYK01000001">
    <property type="protein sequence ID" value="KCZ94303.1"/>
    <property type="molecule type" value="Genomic_DNA"/>
</dbReference>
<dbReference type="PATRIC" id="fig|1280950.3.peg.605"/>
<feature type="domain" description="Type II secretion system protein GspI C-terminal" evidence="10">
    <location>
        <begin position="46"/>
        <end position="119"/>
    </location>
</feature>
<dbReference type="eggNOG" id="COG2165">
    <property type="taxonomic scope" value="Bacteria"/>
</dbReference>
<evidence type="ECO:0000256" key="7">
    <source>
        <dbReference type="ARBA" id="ARBA00022989"/>
    </source>
</evidence>
<keyword evidence="8 9" id="KW-0472">Membrane</keyword>
<keyword evidence="3" id="KW-1003">Cell membrane</keyword>
<accession>A0A059FV16</accession>
<feature type="transmembrane region" description="Helical" evidence="9">
    <location>
        <begin position="12"/>
        <end position="32"/>
    </location>
</feature>
<reference evidence="11 12" key="1">
    <citation type="journal article" date="2014" name="Antonie Van Leeuwenhoek">
        <title>Hyphomonas beringensis sp. nov. and Hyphomonas chukchiensis sp. nov., isolated from surface seawater of the Bering Sea and Chukchi Sea.</title>
        <authorList>
            <person name="Li C."/>
            <person name="Lai Q."/>
            <person name="Li G."/>
            <person name="Dong C."/>
            <person name="Wang J."/>
            <person name="Liao Y."/>
            <person name="Shao Z."/>
        </authorList>
    </citation>
    <scope>NUCLEOTIDE SEQUENCE [LARGE SCALE GENOMIC DNA]</scope>
    <source>
        <strain evidence="11 12">MHS-2</strain>
    </source>
</reference>
<protein>
    <recommendedName>
        <fullName evidence="9">Type II secretion system protein I</fullName>
        <shortName evidence="9">T2SS minor pseudopilin I</shortName>
    </recommendedName>
</protein>
<evidence type="ECO:0000256" key="6">
    <source>
        <dbReference type="ARBA" id="ARBA00022692"/>
    </source>
</evidence>
<evidence type="ECO:0000256" key="5">
    <source>
        <dbReference type="ARBA" id="ARBA00022519"/>
    </source>
</evidence>
<dbReference type="InterPro" id="IPR012902">
    <property type="entry name" value="N_methyl_site"/>
</dbReference>
<keyword evidence="6 9" id="KW-0812">Transmembrane</keyword>
<comment type="function">
    <text evidence="9">Component of the type II secretion system required for the energy-dependent secretion of extracellular factors such as proteases and toxins from the periplasm.</text>
</comment>
<gene>
    <name evidence="11" type="ORF">HJO_02975</name>
</gene>
<dbReference type="STRING" id="1280950.HJO_02975"/>
<comment type="similarity">
    <text evidence="2 9">Belongs to the GSP I family.</text>
</comment>
<comment type="subunit">
    <text evidence="9">Type II secretion is composed of four main components: the outer membrane complex, the inner membrane complex, the cytoplasmic secretion ATPase and the periplasm-spanning pseudopilus.</text>
</comment>
<evidence type="ECO:0000256" key="3">
    <source>
        <dbReference type="ARBA" id="ARBA00022475"/>
    </source>
</evidence>
<dbReference type="RefSeq" id="WP_035613373.1">
    <property type="nucleotide sequence ID" value="NZ_ARYK01000001.1"/>
</dbReference>
<dbReference type="InterPro" id="IPR003413">
    <property type="entry name" value="T2SS_GspI_C"/>
</dbReference>
<evidence type="ECO:0000256" key="2">
    <source>
        <dbReference type="ARBA" id="ARBA00008358"/>
    </source>
</evidence>
<dbReference type="GO" id="GO:0005886">
    <property type="term" value="C:plasma membrane"/>
    <property type="evidence" value="ECO:0007669"/>
    <property type="project" value="UniProtKB-SubCell"/>
</dbReference>
<dbReference type="InterPro" id="IPR045584">
    <property type="entry name" value="Pilin-like"/>
</dbReference>
<evidence type="ECO:0000259" key="10">
    <source>
        <dbReference type="Pfam" id="PF02501"/>
    </source>
</evidence>
<dbReference type="Proteomes" id="UP000025171">
    <property type="component" value="Unassembled WGS sequence"/>
</dbReference>
<evidence type="ECO:0000313" key="11">
    <source>
        <dbReference type="EMBL" id="KCZ94303.1"/>
    </source>
</evidence>
<comment type="caution">
    <text evidence="11">The sequence shown here is derived from an EMBL/GenBank/DDBJ whole genome shotgun (WGS) entry which is preliminary data.</text>
</comment>
<dbReference type="GO" id="GO:0015628">
    <property type="term" value="P:protein secretion by the type II secretion system"/>
    <property type="evidence" value="ECO:0007669"/>
    <property type="project" value="UniProtKB-UniRule"/>
</dbReference>
<evidence type="ECO:0000256" key="4">
    <source>
        <dbReference type="ARBA" id="ARBA00022481"/>
    </source>
</evidence>
<dbReference type="InterPro" id="IPR010052">
    <property type="entry name" value="T2SS_protein-GspI"/>
</dbReference>
<dbReference type="Pfam" id="PF07963">
    <property type="entry name" value="N_methyl"/>
    <property type="match status" value="1"/>
</dbReference>
<dbReference type="AlphaFoldDB" id="A0A059FV16"/>